<dbReference type="Proteomes" id="UP001227230">
    <property type="component" value="Chromosome 12"/>
</dbReference>
<evidence type="ECO:0000313" key="2">
    <source>
        <dbReference type="Proteomes" id="UP001227230"/>
    </source>
</evidence>
<accession>A0ABY9D081</accession>
<name>A0ABY9D081_VITVI</name>
<protein>
    <submittedName>
        <fullName evidence="1">Uncharacterized protein</fullName>
    </submittedName>
</protein>
<keyword evidence="2" id="KW-1185">Reference proteome</keyword>
<proteinExistence type="predicted"/>
<evidence type="ECO:0000313" key="1">
    <source>
        <dbReference type="EMBL" id="WJZ99935.1"/>
    </source>
</evidence>
<sequence>MTVEVDDRIVTSNHKVSQISPLVLTPKVSAKVLIPVEDKETETEAVSRKSSSGSPEMYLVLEAMLLIMMMKMMNSKTLTFQNPSAQLYSAMAQLSPLTQYTESYVDSSHPSIQQAISVDVVAYLLKNDILTLEELVREMGMYLPTTDNLIRARD</sequence>
<dbReference type="EMBL" id="CP126659">
    <property type="protein sequence ID" value="WJZ99935.1"/>
    <property type="molecule type" value="Genomic_DNA"/>
</dbReference>
<gene>
    <name evidence="1" type="ORF">VitviT2T_018340</name>
</gene>
<organism evidence="1 2">
    <name type="scientific">Vitis vinifera</name>
    <name type="common">Grape</name>
    <dbReference type="NCBI Taxonomy" id="29760"/>
    <lineage>
        <taxon>Eukaryota</taxon>
        <taxon>Viridiplantae</taxon>
        <taxon>Streptophyta</taxon>
        <taxon>Embryophyta</taxon>
        <taxon>Tracheophyta</taxon>
        <taxon>Spermatophyta</taxon>
        <taxon>Magnoliopsida</taxon>
        <taxon>eudicotyledons</taxon>
        <taxon>Gunneridae</taxon>
        <taxon>Pentapetalae</taxon>
        <taxon>rosids</taxon>
        <taxon>Vitales</taxon>
        <taxon>Vitaceae</taxon>
        <taxon>Viteae</taxon>
        <taxon>Vitis</taxon>
    </lineage>
</organism>
<reference evidence="1 2" key="1">
    <citation type="journal article" date="2023" name="Hortic Res">
        <title>The complete reference genome for grapevine (Vitis vinifera L.) genetics and breeding.</title>
        <authorList>
            <person name="Shi X."/>
            <person name="Cao S."/>
            <person name="Wang X."/>
            <person name="Huang S."/>
            <person name="Wang Y."/>
            <person name="Liu Z."/>
            <person name="Liu W."/>
            <person name="Leng X."/>
            <person name="Peng Y."/>
            <person name="Wang N."/>
            <person name="Wang Y."/>
            <person name="Ma Z."/>
            <person name="Xu X."/>
            <person name="Zhang F."/>
            <person name="Xue H."/>
            <person name="Zhong H."/>
            <person name="Wang Y."/>
            <person name="Zhang K."/>
            <person name="Velt A."/>
            <person name="Avia K."/>
            <person name="Holtgrawe D."/>
            <person name="Grimplet J."/>
            <person name="Matus J.T."/>
            <person name="Ware D."/>
            <person name="Wu X."/>
            <person name="Wang H."/>
            <person name="Liu C."/>
            <person name="Fang Y."/>
            <person name="Rustenholz C."/>
            <person name="Cheng Z."/>
            <person name="Xiao H."/>
            <person name="Zhou Y."/>
        </authorList>
    </citation>
    <scope>NUCLEOTIDE SEQUENCE [LARGE SCALE GENOMIC DNA]</scope>
    <source>
        <strain evidence="2">cv. Pinot noir / PN40024</strain>
        <tissue evidence="1">Leaf</tissue>
    </source>
</reference>